<comment type="caution">
    <text evidence="1">The sequence shown here is derived from an EMBL/GenBank/DDBJ whole genome shotgun (WGS) entry which is preliminary data.</text>
</comment>
<keyword evidence="2" id="KW-1185">Reference proteome</keyword>
<gene>
    <name evidence="1" type="ORF">JHL16_26120</name>
</gene>
<organism evidence="1 2">
    <name type="scientific">Taklimakanibacter albus</name>
    <dbReference type="NCBI Taxonomy" id="2800327"/>
    <lineage>
        <taxon>Bacteria</taxon>
        <taxon>Pseudomonadati</taxon>
        <taxon>Pseudomonadota</taxon>
        <taxon>Alphaproteobacteria</taxon>
        <taxon>Hyphomicrobiales</taxon>
        <taxon>Aestuariivirgaceae</taxon>
        <taxon>Taklimakanibacter</taxon>
    </lineage>
</organism>
<name>A0ACC5RB88_9HYPH</name>
<evidence type="ECO:0000313" key="1">
    <source>
        <dbReference type="EMBL" id="MBK1869867.1"/>
    </source>
</evidence>
<reference evidence="1" key="1">
    <citation type="submission" date="2021-01" db="EMBL/GenBank/DDBJ databases">
        <authorList>
            <person name="Sun Q."/>
        </authorList>
    </citation>
    <scope>NUCLEOTIDE SEQUENCE</scope>
    <source>
        <strain evidence="1">YIM B02566</strain>
    </source>
</reference>
<proteinExistence type="predicted"/>
<accession>A0ACC5RB88</accession>
<evidence type="ECO:0000313" key="2">
    <source>
        <dbReference type="Proteomes" id="UP000616151"/>
    </source>
</evidence>
<sequence length="128" mass="13561">MAAAAVALPTHAFAKDDLSLELNKLEPAGAQCQAYFLIAEKAGKPLQSLKTDLIIFGKDGGIAKRLIAEMGPVRSNKTSVKIFAIDVACPDVAGVLLNDVSSCAPDATPEACLDRLALSSRLDIRFYK</sequence>
<dbReference type="Proteomes" id="UP000616151">
    <property type="component" value="Unassembled WGS sequence"/>
</dbReference>
<dbReference type="EMBL" id="JAENHL010000008">
    <property type="protein sequence ID" value="MBK1869867.1"/>
    <property type="molecule type" value="Genomic_DNA"/>
</dbReference>
<protein>
    <submittedName>
        <fullName evidence="1">Uncharacterized protein</fullName>
    </submittedName>
</protein>